<dbReference type="Gene3D" id="3.10.450.10">
    <property type="match status" value="1"/>
</dbReference>
<dbReference type="RefSeq" id="XP_027116913.1">
    <property type="nucleotide sequence ID" value="XM_027261112.2"/>
</dbReference>
<evidence type="ECO:0000313" key="1">
    <source>
        <dbReference type="Proteomes" id="UP001652660"/>
    </source>
</evidence>
<dbReference type="GeneID" id="113734527"/>
<reference evidence="1" key="1">
    <citation type="journal article" date="2025" name="Foods">
        <title>Unveiling the Microbial Signatures of Arabica Coffee Cherries: Insights into Ripeness Specific Diversity, Functional Traits, and Implications for Quality and Safety.</title>
        <authorList>
            <consortium name="RefSeq"/>
            <person name="Tenea G.N."/>
            <person name="Cifuentes V."/>
            <person name="Reyes P."/>
            <person name="Cevallos-Vallejos M."/>
        </authorList>
    </citation>
    <scope>NUCLEOTIDE SEQUENCE [LARGE SCALE GENOMIC DNA]</scope>
</reference>
<protein>
    <recommendedName>
        <fullName evidence="3">Cysteine proteinase inhibitor 5-like</fullName>
    </recommendedName>
</protein>
<dbReference type="AlphaFoldDB" id="A0A6P6WN89"/>
<keyword evidence="1" id="KW-1185">Reference proteome</keyword>
<evidence type="ECO:0000313" key="2">
    <source>
        <dbReference type="RefSeq" id="XP_027116913.1"/>
    </source>
</evidence>
<evidence type="ECO:0008006" key="3">
    <source>
        <dbReference type="Google" id="ProtNLM"/>
    </source>
</evidence>
<sequence>MSTVAARSATPAIGAGQKNMVGVPCVPMASTVKRTDPGVIGIANFAVEKYNERNETALAVINVEFGFLWPHGGHYYYMLAIITQDDKGTHHDVAYVRDAGKSNAHAYEFMWYNHNNN</sequence>
<dbReference type="Proteomes" id="UP001652660">
    <property type="component" value="Chromosome 3c"/>
</dbReference>
<reference evidence="2" key="2">
    <citation type="submission" date="2025-08" db="UniProtKB">
        <authorList>
            <consortium name="RefSeq"/>
        </authorList>
    </citation>
    <scope>IDENTIFICATION</scope>
    <source>
        <tissue evidence="2">Leaves</tissue>
    </source>
</reference>
<dbReference type="SUPFAM" id="SSF54403">
    <property type="entry name" value="Cystatin/monellin"/>
    <property type="match status" value="1"/>
</dbReference>
<organism evidence="1 2">
    <name type="scientific">Coffea arabica</name>
    <name type="common">Arabian coffee</name>
    <dbReference type="NCBI Taxonomy" id="13443"/>
    <lineage>
        <taxon>Eukaryota</taxon>
        <taxon>Viridiplantae</taxon>
        <taxon>Streptophyta</taxon>
        <taxon>Embryophyta</taxon>
        <taxon>Tracheophyta</taxon>
        <taxon>Spermatophyta</taxon>
        <taxon>Magnoliopsida</taxon>
        <taxon>eudicotyledons</taxon>
        <taxon>Gunneridae</taxon>
        <taxon>Pentapetalae</taxon>
        <taxon>asterids</taxon>
        <taxon>lamiids</taxon>
        <taxon>Gentianales</taxon>
        <taxon>Rubiaceae</taxon>
        <taxon>Ixoroideae</taxon>
        <taxon>Gardenieae complex</taxon>
        <taxon>Bertiereae - Coffeeae clade</taxon>
        <taxon>Coffeeae</taxon>
        <taxon>Coffea</taxon>
    </lineage>
</organism>
<dbReference type="InterPro" id="IPR046350">
    <property type="entry name" value="Cystatin_sf"/>
</dbReference>
<gene>
    <name evidence="2" type="primary">LOC113734527</name>
</gene>
<name>A0A6P6WN89_COFAR</name>
<proteinExistence type="predicted"/>
<accession>A0A6P6WN89</accession>